<dbReference type="CDD" id="cd10148">
    <property type="entry name" value="CsoR-like_DUF156"/>
    <property type="match status" value="1"/>
</dbReference>
<evidence type="ECO:0000256" key="5">
    <source>
        <dbReference type="ARBA" id="ARBA00022723"/>
    </source>
</evidence>
<dbReference type="Proteomes" id="UP000180166">
    <property type="component" value="Chromosome"/>
</dbReference>
<comment type="subcellular location">
    <subcellularLocation>
        <location evidence="1">Cytoplasm</location>
    </subcellularLocation>
</comment>
<keyword evidence="7" id="KW-0805">Transcription regulation</keyword>
<dbReference type="PANTHER" id="PTHR33677">
    <property type="entry name" value="TRANSCRIPTIONAL REPRESSOR FRMR-RELATED"/>
    <property type="match status" value="1"/>
</dbReference>
<keyword evidence="3" id="KW-0963">Cytoplasm</keyword>
<dbReference type="GO" id="GO:0046872">
    <property type="term" value="F:metal ion binding"/>
    <property type="evidence" value="ECO:0007669"/>
    <property type="project" value="UniProtKB-KW"/>
</dbReference>
<evidence type="ECO:0000256" key="1">
    <source>
        <dbReference type="ARBA" id="ARBA00004496"/>
    </source>
</evidence>
<keyword evidence="9" id="KW-0804">Transcription</keyword>
<proteinExistence type="inferred from homology"/>
<dbReference type="GO" id="GO:0032993">
    <property type="term" value="C:protein-DNA complex"/>
    <property type="evidence" value="ECO:0007669"/>
    <property type="project" value="UniProtKB-ARBA"/>
</dbReference>
<evidence type="ECO:0000256" key="2">
    <source>
        <dbReference type="ARBA" id="ARBA00005428"/>
    </source>
</evidence>
<keyword evidence="6" id="KW-0186">Copper</keyword>
<reference evidence="11 12" key="1">
    <citation type="submission" date="2016-10" db="EMBL/GenBank/DDBJ databases">
        <title>Genome sequence of Nocardia seriolae strain EM150506, isolated from Anguila japonica.</title>
        <authorList>
            <person name="Han H.-J."/>
        </authorList>
    </citation>
    <scope>NUCLEOTIDE SEQUENCE [LARGE SCALE GENOMIC DNA]</scope>
    <source>
        <strain evidence="11 12">EM150506</strain>
    </source>
</reference>
<comment type="similarity">
    <text evidence="2">Belongs to the CsoR family.</text>
</comment>
<keyword evidence="8" id="KW-0238">DNA-binding</keyword>
<protein>
    <submittedName>
        <fullName evidence="11">Copper-sensing transcriptional repressor RicR</fullName>
    </submittedName>
</protein>
<evidence type="ECO:0000256" key="10">
    <source>
        <dbReference type="SAM" id="MobiDB-lite"/>
    </source>
</evidence>
<evidence type="ECO:0000256" key="3">
    <source>
        <dbReference type="ARBA" id="ARBA00022490"/>
    </source>
</evidence>
<name>A0ABC8B534_9NOCA</name>
<dbReference type="GO" id="GO:0000976">
    <property type="term" value="F:transcription cis-regulatory region binding"/>
    <property type="evidence" value="ECO:0007669"/>
    <property type="project" value="UniProtKB-ARBA"/>
</dbReference>
<dbReference type="EMBL" id="CP017839">
    <property type="protein sequence ID" value="APB01509.1"/>
    <property type="molecule type" value="Genomic_DNA"/>
</dbReference>
<dbReference type="Pfam" id="PF02583">
    <property type="entry name" value="Trns_repr_metal"/>
    <property type="match status" value="1"/>
</dbReference>
<gene>
    <name evidence="11" type="ORF">NS506_07489</name>
</gene>
<evidence type="ECO:0000313" key="11">
    <source>
        <dbReference type="EMBL" id="APB01509.1"/>
    </source>
</evidence>
<evidence type="ECO:0000256" key="6">
    <source>
        <dbReference type="ARBA" id="ARBA00023008"/>
    </source>
</evidence>
<evidence type="ECO:0000256" key="8">
    <source>
        <dbReference type="ARBA" id="ARBA00023125"/>
    </source>
</evidence>
<feature type="compositionally biased region" description="Polar residues" evidence="10">
    <location>
        <begin position="7"/>
        <end position="22"/>
    </location>
</feature>
<sequence>MPGVRTAQVTNDQPATPETTADPSCHDHAAHGYITAKDDYLKRLRRIEGQARGLQRMVEEEKYCIDILTQVSAMTKALQAVAMGLLEDHISHCVVDAAVAGGPEAEAKIKEATDAIARLVRS</sequence>
<dbReference type="GO" id="GO:0001217">
    <property type="term" value="F:DNA-binding transcription repressor activity"/>
    <property type="evidence" value="ECO:0007669"/>
    <property type="project" value="UniProtKB-ARBA"/>
</dbReference>
<accession>A0ABC8B534</accession>
<dbReference type="KEGG" id="nsr:NS506_07489"/>
<dbReference type="InterPro" id="IPR003735">
    <property type="entry name" value="Metal_Tscrpt_repr"/>
</dbReference>
<dbReference type="InterPro" id="IPR038390">
    <property type="entry name" value="Metal_Tscrpt_repr_sf"/>
</dbReference>
<dbReference type="PANTHER" id="PTHR33677:SF3">
    <property type="entry name" value="COPPER-SENSING TRANSCRIPTIONAL REPRESSOR RICR"/>
    <property type="match status" value="1"/>
</dbReference>
<keyword evidence="4" id="KW-0678">Repressor</keyword>
<evidence type="ECO:0000313" key="12">
    <source>
        <dbReference type="Proteomes" id="UP000180166"/>
    </source>
</evidence>
<evidence type="ECO:0000256" key="7">
    <source>
        <dbReference type="ARBA" id="ARBA00023015"/>
    </source>
</evidence>
<evidence type="ECO:0000256" key="4">
    <source>
        <dbReference type="ARBA" id="ARBA00022491"/>
    </source>
</evidence>
<dbReference type="FunFam" id="1.20.58.1000:FF:000003">
    <property type="entry name" value="CopY family transcriptional regulator"/>
    <property type="match status" value="1"/>
</dbReference>
<dbReference type="GO" id="GO:0005737">
    <property type="term" value="C:cytoplasm"/>
    <property type="evidence" value="ECO:0007669"/>
    <property type="project" value="UniProtKB-SubCell"/>
</dbReference>
<evidence type="ECO:0000256" key="9">
    <source>
        <dbReference type="ARBA" id="ARBA00023163"/>
    </source>
</evidence>
<dbReference type="AlphaFoldDB" id="A0ABC8B534"/>
<dbReference type="Gene3D" id="1.20.58.1000">
    <property type="entry name" value="Metal-sensitive repressor, helix protomer"/>
    <property type="match status" value="1"/>
</dbReference>
<feature type="region of interest" description="Disordered" evidence="10">
    <location>
        <begin position="1"/>
        <end position="28"/>
    </location>
</feature>
<keyword evidence="5" id="KW-0479">Metal-binding</keyword>
<organism evidence="11 12">
    <name type="scientific">Nocardia seriolae</name>
    <dbReference type="NCBI Taxonomy" id="37332"/>
    <lineage>
        <taxon>Bacteria</taxon>
        <taxon>Bacillati</taxon>
        <taxon>Actinomycetota</taxon>
        <taxon>Actinomycetes</taxon>
        <taxon>Mycobacteriales</taxon>
        <taxon>Nocardiaceae</taxon>
        <taxon>Nocardia</taxon>
    </lineage>
</organism>